<feature type="domain" description="N-acetyltransferase" evidence="1">
    <location>
        <begin position="2"/>
        <end position="146"/>
    </location>
</feature>
<evidence type="ECO:0000259" key="1">
    <source>
        <dbReference type="PROSITE" id="PS51186"/>
    </source>
</evidence>
<dbReference type="RefSeq" id="WP_014289741.1">
    <property type="nucleotide sequence ID" value="NC_016645.1"/>
</dbReference>
<protein>
    <submittedName>
        <fullName evidence="2">GCN5-like N-acetyltransferase</fullName>
    </submittedName>
</protein>
<evidence type="ECO:0000313" key="3">
    <source>
        <dbReference type="Proteomes" id="UP000005867"/>
    </source>
</evidence>
<dbReference type="PANTHER" id="PTHR43072:SF60">
    <property type="entry name" value="L-2,4-DIAMINOBUTYRIC ACID ACETYLTRANSFERASE"/>
    <property type="match status" value="1"/>
</dbReference>
<dbReference type="Pfam" id="PF00583">
    <property type="entry name" value="Acetyltransf_1"/>
    <property type="match status" value="1"/>
</dbReference>
<dbReference type="GeneID" id="11594132"/>
<dbReference type="OrthoDB" id="43754at2157"/>
<organism evidence="2 3">
    <name type="scientific">Pyrobaculum ferrireducens</name>
    <dbReference type="NCBI Taxonomy" id="1104324"/>
    <lineage>
        <taxon>Archaea</taxon>
        <taxon>Thermoproteota</taxon>
        <taxon>Thermoprotei</taxon>
        <taxon>Thermoproteales</taxon>
        <taxon>Thermoproteaceae</taxon>
        <taxon>Pyrobaculum</taxon>
    </lineage>
</organism>
<evidence type="ECO:0000313" key="2">
    <source>
        <dbReference type="EMBL" id="AET33916.1"/>
    </source>
</evidence>
<dbReference type="EMBL" id="CP003098">
    <property type="protein sequence ID" value="AET33916.1"/>
    <property type="molecule type" value="Genomic_DNA"/>
</dbReference>
<dbReference type="AlphaFoldDB" id="G7VD37"/>
<dbReference type="SUPFAM" id="SSF55729">
    <property type="entry name" value="Acyl-CoA N-acyltransferases (Nat)"/>
    <property type="match status" value="1"/>
</dbReference>
<keyword evidence="3" id="KW-1185">Reference proteome</keyword>
<dbReference type="PROSITE" id="PS51186">
    <property type="entry name" value="GNAT"/>
    <property type="match status" value="1"/>
</dbReference>
<dbReference type="InterPro" id="IPR000182">
    <property type="entry name" value="GNAT_dom"/>
</dbReference>
<dbReference type="KEGG" id="pyr:P186_2530"/>
<name>G7VD37_9CREN</name>
<dbReference type="BioCyc" id="PSP1104324:GJSN-2476-MONOMER"/>
<dbReference type="HOGENOM" id="CLU_1154409_0_0_2"/>
<proteinExistence type="predicted"/>
<dbReference type="PANTHER" id="PTHR43072">
    <property type="entry name" value="N-ACETYLTRANSFERASE"/>
    <property type="match status" value="1"/>
</dbReference>
<dbReference type="Proteomes" id="UP000005867">
    <property type="component" value="Chromosome"/>
</dbReference>
<dbReference type="InterPro" id="IPR016181">
    <property type="entry name" value="Acyl_CoA_acyltransferase"/>
</dbReference>
<dbReference type="eggNOG" id="arCOG00845">
    <property type="taxonomic scope" value="Archaea"/>
</dbReference>
<dbReference type="Gene3D" id="3.40.630.30">
    <property type="match status" value="1"/>
</dbReference>
<reference evidence="2 3" key="1">
    <citation type="journal article" date="2012" name="J. Bacteriol.">
        <title>Complete genome sequence of strain 1860, a crenarchaeon of the genus pyrobaculum able to grow with various electron acceptors.</title>
        <authorList>
            <person name="Mardanov A.V."/>
            <person name="Gumerov V.M."/>
            <person name="Slobodkina G.B."/>
            <person name="Beletsky A.V."/>
            <person name="Bonch-Osmolovskaya E.A."/>
            <person name="Ravin N.V."/>
            <person name="Skryabin K.G."/>
        </authorList>
    </citation>
    <scope>NUCLEOTIDE SEQUENCE [LARGE SCALE GENOMIC DNA]</scope>
    <source>
        <strain evidence="2 3">1860</strain>
    </source>
</reference>
<keyword evidence="2" id="KW-0808">Transferase</keyword>
<accession>G7VD37</accession>
<dbReference type="GO" id="GO:0016747">
    <property type="term" value="F:acyltransferase activity, transferring groups other than amino-acyl groups"/>
    <property type="evidence" value="ECO:0007669"/>
    <property type="project" value="InterPro"/>
</dbReference>
<dbReference type="CDD" id="cd04301">
    <property type="entry name" value="NAT_SF"/>
    <property type="match status" value="1"/>
</dbReference>
<sequence>MLTFRKAREEDVAEIVAFTMDTWEWGDYIPRVIGRWVADGNAYVALLDGGIAAVASMLLVGKSAYLRGLRVRPDLRGRGIGEAMTRFLVDEARRAGASIATLLVAEWNGPSHNLVRKVGFKARLYIYGGRPAGGRGGRCLEGAEAYEALAEALGRSRGYACLPDEPWVCTAVTPWELLARGRPCLGESLYIGRFSFGAAQGNPDQDVTSLSPEGYRERYAAHVLYSMEL</sequence>
<dbReference type="STRING" id="1104324.P186_2530"/>
<gene>
    <name evidence="2" type="ORF">P186_2530</name>
</gene>